<dbReference type="GO" id="GO:0006515">
    <property type="term" value="P:protein quality control for misfolded or incompletely synthesized proteins"/>
    <property type="evidence" value="ECO:0007669"/>
    <property type="project" value="UniProtKB-UniRule"/>
</dbReference>
<feature type="binding site" evidence="7">
    <location>
        <begin position="618"/>
        <end position="625"/>
    </location>
    <ligand>
        <name>ATP</name>
        <dbReference type="ChEBI" id="CHEBI:30616"/>
    </ligand>
</feature>
<dbReference type="Pfam" id="PF22667">
    <property type="entry name" value="Lon_lid"/>
    <property type="match status" value="1"/>
</dbReference>
<comment type="caution">
    <text evidence="11">The sequence shown here is derived from an EMBL/GenBank/DDBJ whole genome shotgun (WGS) entry which is preliminary data.</text>
</comment>
<comment type="subcellular location">
    <subcellularLocation>
        <location evidence="7">Peroxisome matrix</location>
    </subcellularLocation>
</comment>
<dbReference type="GO" id="GO:0016558">
    <property type="term" value="P:protein import into peroxisome matrix"/>
    <property type="evidence" value="ECO:0007669"/>
    <property type="project" value="UniProtKB-UniRule"/>
</dbReference>
<dbReference type="InterPro" id="IPR003593">
    <property type="entry name" value="AAA+_ATPase"/>
</dbReference>
<dbReference type="Gene3D" id="3.30.230.10">
    <property type="match status" value="1"/>
</dbReference>
<dbReference type="SMART" id="SM00382">
    <property type="entry name" value="AAA"/>
    <property type="match status" value="1"/>
</dbReference>
<dbReference type="InterPro" id="IPR027065">
    <property type="entry name" value="Lon_Prtase"/>
</dbReference>
<feature type="region of interest" description="Disordered" evidence="9">
    <location>
        <begin position="368"/>
        <end position="413"/>
    </location>
</feature>
<dbReference type="SUPFAM" id="SSF52540">
    <property type="entry name" value="P-loop containing nucleoside triphosphate hydrolases"/>
    <property type="match status" value="1"/>
</dbReference>
<protein>
    <recommendedName>
        <fullName evidence="7">Lon protease homolog 2, peroxisomal</fullName>
        <ecNumber evidence="7">3.4.21.-</ecNumber>
    </recommendedName>
</protein>
<dbReference type="GO" id="GO:0005782">
    <property type="term" value="C:peroxisomal matrix"/>
    <property type="evidence" value="ECO:0007669"/>
    <property type="project" value="UniProtKB-SubCell"/>
</dbReference>
<evidence type="ECO:0000256" key="9">
    <source>
        <dbReference type="SAM" id="MobiDB-lite"/>
    </source>
</evidence>
<evidence type="ECO:0000256" key="4">
    <source>
        <dbReference type="ARBA" id="ARBA00022825"/>
    </source>
</evidence>
<dbReference type="GO" id="GO:0016485">
    <property type="term" value="P:protein processing"/>
    <property type="evidence" value="ECO:0007669"/>
    <property type="project" value="UniProtKB-UniRule"/>
</dbReference>
<evidence type="ECO:0000256" key="7">
    <source>
        <dbReference type="HAMAP-Rule" id="MF_03121"/>
    </source>
</evidence>
<dbReference type="GO" id="GO:0004252">
    <property type="term" value="F:serine-type endopeptidase activity"/>
    <property type="evidence" value="ECO:0007669"/>
    <property type="project" value="UniProtKB-UniRule"/>
</dbReference>
<dbReference type="PRINTS" id="PR00830">
    <property type="entry name" value="ENDOLAPTASE"/>
</dbReference>
<dbReference type="Gene3D" id="1.10.8.60">
    <property type="match status" value="1"/>
</dbReference>
<dbReference type="Gene3D" id="3.40.50.300">
    <property type="entry name" value="P-loop containing nucleotide triphosphate hydrolases"/>
    <property type="match status" value="1"/>
</dbReference>
<dbReference type="InterPro" id="IPR027501">
    <property type="entry name" value="Lonp2_euk"/>
</dbReference>
<dbReference type="EMBL" id="LXTC01000003">
    <property type="protein sequence ID" value="OBA21318.1"/>
    <property type="molecule type" value="Genomic_DNA"/>
</dbReference>
<keyword evidence="7" id="KW-0576">Peroxisome</keyword>
<comment type="function">
    <text evidence="7">ATP-dependent serine protease that mediates the selective degradation of misfolded and unassembled polypeptides in the peroxisomal matrix. Necessary for type 2 peroxisome targeting signal (PTS2)-containing protein processing and facilitates peroxisome matrix protein import.</text>
</comment>
<evidence type="ECO:0000313" key="11">
    <source>
        <dbReference type="EMBL" id="OBA21318.1"/>
    </source>
</evidence>
<keyword evidence="5 7" id="KW-0067">ATP-binding</keyword>
<sequence length="1109" mass="120936">MPANPDLQPVCLPLYTLDSPLVLLPGILYNVSFPRLKAAAFLARYRTHAARVPVVQAVLAEYDFDAAAAGIPVLSPAAAAGIAAFREAEASVHLLSGEPRDADPAAGLDWLVVAVFPNLARISSAAPAQTAATATVCRVVGIADDANTVRLTLQAIVRAVDAERRPEAGAPKRRGGSVASTPNERVFAVSWQHESAAVAQHSAVFQASATALFALLNKFVEAYRAALAGAESSPDMLTLNPLANALFMQVAGLKDFDKAYATLQRICGSAAADLAAQLLRLVDLTGAIVPFPSTEKLRILQCATLDERTRLAAEIADKMASVFETVAENSARATRWYHGEASNTQKANLVANQLKSIRVVLEGLSSKKTPGSALQKQLTRRRNGAGIPLSNGSKGPPGRRGTGPGDGDDDDDDDDDDLHLIADFIKNRLPRITSISSDSKRLLVKDFRRIKNAQPGNADFHVIRNYLEIVADMPWDKHVARFQSNQEIDIADARHRLDADHHGLQHVKTRLLQYLVVLKLLAANAAQEYRDSGMQEAEEAHRKQQQMDALKFTRESTNGESIIVPSQAESKAIQEAKEAAETEEAQGETTQSSTENDQSVKSLLVAKINRSPIILLAGPPGVGKTSLAKSIATTLGRNFQRISLGGVRDESEIRGHRRTYIGAMAGSIVQALRKSRSMNPVILLDEIDKVVGGHNSGNKANGDPAAALLEVLDPEQNSQFVDHFLGFPIDLSQVIFICTANEPHALSRPLLDRLEMIEVGAYDYTEKLVIGSTYLLPRQMKRNGLPDQDKVLISGNVMKKIILEYTREAGVRNLERTLGTICRYKAVEYSESLADPLKVFQPEVEEFDLPRYIGLPLPSLSNRVVELPIMSSRYGVVNGLSYNTDGSGSVLIFESIGFEGKGQTSLNMTGRLGEVLMESAKIGLTFIKNALYKRLLNLEDQEVLVKHLNSLEIHMHVPSGAVQKDGPSAGITMALLFLSLILQKPVPSNIAMTGEITLRGLVLPIGGLQEKVLGAHLTGQIDKVIVPRENRRDVLEQYVQKINDPSRLNGLLKDDAAAAFKDLSPEDYFAEKYGVRIVYAREFWDVIKHVWGEELLANVEHSRLDEYHL</sequence>
<gene>
    <name evidence="11" type="ORF">METBIDRAFT_41884</name>
</gene>
<feature type="active site" evidence="7 8">
    <location>
        <position position="968"/>
    </location>
</feature>
<dbReference type="GeneID" id="30030438"/>
<evidence type="ECO:0000256" key="5">
    <source>
        <dbReference type="ARBA" id="ARBA00022840"/>
    </source>
</evidence>
<evidence type="ECO:0000256" key="2">
    <source>
        <dbReference type="ARBA" id="ARBA00022741"/>
    </source>
</evidence>
<dbReference type="InterPro" id="IPR008268">
    <property type="entry name" value="Peptidase_S16_AS"/>
</dbReference>
<evidence type="ECO:0000256" key="1">
    <source>
        <dbReference type="ARBA" id="ARBA00022670"/>
    </source>
</evidence>
<evidence type="ECO:0000313" key="12">
    <source>
        <dbReference type="Proteomes" id="UP000092555"/>
    </source>
</evidence>
<organism evidence="11 12">
    <name type="scientific">Metschnikowia bicuspidata var. bicuspidata NRRL YB-4993</name>
    <dbReference type="NCBI Taxonomy" id="869754"/>
    <lineage>
        <taxon>Eukaryota</taxon>
        <taxon>Fungi</taxon>
        <taxon>Dikarya</taxon>
        <taxon>Ascomycota</taxon>
        <taxon>Saccharomycotina</taxon>
        <taxon>Pichiomycetes</taxon>
        <taxon>Metschnikowiaceae</taxon>
        <taxon>Metschnikowia</taxon>
    </lineage>
</organism>
<keyword evidence="1 7" id="KW-0645">Protease</keyword>
<dbReference type="OrthoDB" id="2411602at2759"/>
<dbReference type="Pfam" id="PF00004">
    <property type="entry name" value="AAA"/>
    <property type="match status" value="1"/>
</dbReference>
<dbReference type="InterPro" id="IPR020568">
    <property type="entry name" value="Ribosomal_Su5_D2-typ_SF"/>
</dbReference>
<dbReference type="Proteomes" id="UP000092555">
    <property type="component" value="Unassembled WGS sequence"/>
</dbReference>
<name>A0A1A0HBQ3_9ASCO</name>
<keyword evidence="12" id="KW-1185">Reference proteome</keyword>
<evidence type="ECO:0000256" key="8">
    <source>
        <dbReference type="PROSITE-ProRule" id="PRU01122"/>
    </source>
</evidence>
<dbReference type="PROSITE" id="PS51786">
    <property type="entry name" value="LON_PROTEOLYTIC"/>
    <property type="match status" value="1"/>
</dbReference>
<proteinExistence type="inferred from homology"/>
<evidence type="ECO:0000256" key="3">
    <source>
        <dbReference type="ARBA" id="ARBA00022801"/>
    </source>
</evidence>
<dbReference type="InterPro" id="IPR027417">
    <property type="entry name" value="P-loop_NTPase"/>
</dbReference>
<evidence type="ECO:0000259" key="10">
    <source>
        <dbReference type="PROSITE" id="PS51786"/>
    </source>
</evidence>
<dbReference type="InterPro" id="IPR014721">
    <property type="entry name" value="Ribsml_uS5_D2-typ_fold_subgr"/>
</dbReference>
<dbReference type="HAMAP" id="MF_03121">
    <property type="entry name" value="lonp2_euk"/>
    <property type="match status" value="1"/>
</dbReference>
<reference evidence="11 12" key="1">
    <citation type="submission" date="2016-05" db="EMBL/GenBank/DDBJ databases">
        <title>Comparative genomics of biotechnologically important yeasts.</title>
        <authorList>
            <consortium name="DOE Joint Genome Institute"/>
            <person name="Riley R."/>
            <person name="Haridas S."/>
            <person name="Wolfe K.H."/>
            <person name="Lopes M.R."/>
            <person name="Hittinger C.T."/>
            <person name="Goker M."/>
            <person name="Salamov A."/>
            <person name="Wisecaver J."/>
            <person name="Long T.M."/>
            <person name="Aerts A.L."/>
            <person name="Barry K."/>
            <person name="Choi C."/>
            <person name="Clum A."/>
            <person name="Coughlan A.Y."/>
            <person name="Deshpande S."/>
            <person name="Douglass A.P."/>
            <person name="Hanson S.J."/>
            <person name="Klenk H.-P."/>
            <person name="LaButti K."/>
            <person name="Lapidus A."/>
            <person name="Lindquist E."/>
            <person name="Lipzen A."/>
            <person name="Meier-kolthoff J.P."/>
            <person name="Ohm R.A."/>
            <person name="Otillar R.P."/>
            <person name="Pangilinan J."/>
            <person name="Peng Y."/>
            <person name="Rokas A."/>
            <person name="Rosa C.A."/>
            <person name="Scheuner C."/>
            <person name="Sibirny A.A."/>
            <person name="Slot J.C."/>
            <person name="Stielow J.B."/>
            <person name="Sun H."/>
            <person name="Kurtzman C.P."/>
            <person name="Blackwell M."/>
            <person name="Grigoriev I.V."/>
            <person name="Jeffries T.W."/>
        </authorList>
    </citation>
    <scope>NUCLEOTIDE SEQUENCE [LARGE SCALE GENOMIC DNA]</scope>
    <source>
        <strain evidence="11 12">NRRL YB-4993</strain>
    </source>
</reference>
<dbReference type="InterPro" id="IPR008269">
    <property type="entry name" value="Lon_proteolytic"/>
</dbReference>
<accession>A0A1A0HBQ3</accession>
<feature type="region of interest" description="Disordered" evidence="9">
    <location>
        <begin position="565"/>
        <end position="598"/>
    </location>
</feature>
<feature type="compositionally biased region" description="Polar residues" evidence="9">
    <location>
        <begin position="368"/>
        <end position="377"/>
    </location>
</feature>
<feature type="short sequence motif" description="Microbody targeting signal" evidence="7">
    <location>
        <begin position="1107"/>
        <end position="1109"/>
    </location>
</feature>
<dbReference type="GO" id="GO:0016887">
    <property type="term" value="F:ATP hydrolysis activity"/>
    <property type="evidence" value="ECO:0007669"/>
    <property type="project" value="UniProtKB-UniRule"/>
</dbReference>
<feature type="active site" evidence="7 8">
    <location>
        <position position="1011"/>
    </location>
</feature>
<keyword evidence="2 7" id="KW-0547">Nucleotide-binding</keyword>
<dbReference type="InterPro" id="IPR003959">
    <property type="entry name" value="ATPase_AAA_core"/>
</dbReference>
<dbReference type="AlphaFoldDB" id="A0A1A0HBQ3"/>
<keyword evidence="4 7" id="KW-0720">Serine protease</keyword>
<dbReference type="FunFam" id="3.40.50.300:FF:000021">
    <property type="entry name" value="Lon protease homolog"/>
    <property type="match status" value="1"/>
</dbReference>
<comment type="similarity">
    <text evidence="7 8">Belongs to the peptidase S16 family.</text>
</comment>
<feature type="domain" description="Lon proteolytic" evidence="10">
    <location>
        <begin position="871"/>
        <end position="1093"/>
    </location>
</feature>
<keyword evidence="3 7" id="KW-0378">Hydrolase</keyword>
<dbReference type="GO" id="GO:0004176">
    <property type="term" value="F:ATP-dependent peptidase activity"/>
    <property type="evidence" value="ECO:0007669"/>
    <property type="project" value="UniProtKB-UniRule"/>
</dbReference>
<dbReference type="PANTHER" id="PTHR10046">
    <property type="entry name" value="ATP DEPENDENT LON PROTEASE FAMILY MEMBER"/>
    <property type="match status" value="1"/>
</dbReference>
<comment type="catalytic activity">
    <reaction evidence="6">
        <text>Hydrolysis of proteins in presence of ATP.</text>
        <dbReference type="EC" id="3.4.21.53"/>
    </reaction>
</comment>
<dbReference type="InterPro" id="IPR054594">
    <property type="entry name" value="Lon_lid"/>
</dbReference>
<dbReference type="STRING" id="869754.A0A1A0HBQ3"/>
<dbReference type="EC" id="3.4.21.-" evidence="7"/>
<dbReference type="SUPFAM" id="SSF54211">
    <property type="entry name" value="Ribosomal protein S5 domain 2-like"/>
    <property type="match status" value="1"/>
</dbReference>
<dbReference type="RefSeq" id="XP_018711828.1">
    <property type="nucleotide sequence ID" value="XM_018857462.1"/>
</dbReference>
<evidence type="ECO:0000256" key="6">
    <source>
        <dbReference type="ARBA" id="ARBA00050665"/>
    </source>
</evidence>
<dbReference type="GO" id="GO:0005524">
    <property type="term" value="F:ATP binding"/>
    <property type="evidence" value="ECO:0007669"/>
    <property type="project" value="UniProtKB-UniRule"/>
</dbReference>
<dbReference type="PROSITE" id="PS01046">
    <property type="entry name" value="LON_SER"/>
    <property type="match status" value="1"/>
</dbReference>
<dbReference type="Pfam" id="PF05362">
    <property type="entry name" value="Lon_C"/>
    <property type="match status" value="1"/>
</dbReference>